<name>A0A9X3DSY2_9GAMM</name>
<organism evidence="1 2">
    <name type="scientific">Acinetobacter nematophilus</name>
    <dbReference type="NCBI Taxonomy" id="2994642"/>
    <lineage>
        <taxon>Bacteria</taxon>
        <taxon>Pseudomonadati</taxon>
        <taxon>Pseudomonadota</taxon>
        <taxon>Gammaproteobacteria</taxon>
        <taxon>Moraxellales</taxon>
        <taxon>Moraxellaceae</taxon>
        <taxon>Acinetobacter</taxon>
    </lineage>
</organism>
<accession>A0A9X3DSY2</accession>
<proteinExistence type="predicted"/>
<reference evidence="1" key="1">
    <citation type="submission" date="2022-11" db="EMBL/GenBank/DDBJ databases">
        <title>Biodiversity and phylogenetic relationships of bacteria.</title>
        <authorList>
            <person name="Machado R.A.R."/>
            <person name="Bhat A."/>
            <person name="Loulou A."/>
            <person name="Kallel S."/>
        </authorList>
    </citation>
    <scope>NUCLEOTIDE SEQUENCE</scope>
    <source>
        <strain evidence="1">A-IN1</strain>
    </source>
</reference>
<evidence type="ECO:0000313" key="2">
    <source>
        <dbReference type="Proteomes" id="UP001146019"/>
    </source>
</evidence>
<dbReference type="EMBL" id="JAPKMY010000003">
    <property type="protein sequence ID" value="MCX5467788.1"/>
    <property type="molecule type" value="Genomic_DNA"/>
</dbReference>
<dbReference type="Proteomes" id="UP001146019">
    <property type="component" value="Unassembled WGS sequence"/>
</dbReference>
<sequence>MGKVVSTHADSVTVDQDQIVGFAYLKESSTSKNNTSKNNADIKNLETSLIVIGQKYAYMIDIGNQEILETV</sequence>
<keyword evidence="2" id="KW-1185">Reference proteome</keyword>
<protein>
    <submittedName>
        <fullName evidence="1">Uncharacterized protein</fullName>
    </submittedName>
</protein>
<dbReference type="RefSeq" id="WP_266130053.1">
    <property type="nucleotide sequence ID" value="NZ_JAPKMY010000003.1"/>
</dbReference>
<gene>
    <name evidence="1" type="ORF">OSH00_08535</name>
</gene>
<dbReference type="AlphaFoldDB" id="A0A9X3DSY2"/>
<evidence type="ECO:0000313" key="1">
    <source>
        <dbReference type="EMBL" id="MCX5467788.1"/>
    </source>
</evidence>
<comment type="caution">
    <text evidence="1">The sequence shown here is derived from an EMBL/GenBank/DDBJ whole genome shotgun (WGS) entry which is preliminary data.</text>
</comment>